<reference evidence="1 2" key="1">
    <citation type="submission" date="2019-07" db="EMBL/GenBank/DDBJ databases">
        <title>Genomics analysis of Aphanomyces spp. identifies a new class of oomycete effector associated with host adaptation.</title>
        <authorList>
            <person name="Gaulin E."/>
        </authorList>
    </citation>
    <scope>NUCLEOTIDE SEQUENCE [LARGE SCALE GENOMIC DNA]</scope>
    <source>
        <strain evidence="1 2">ATCC 201684</strain>
    </source>
</reference>
<dbReference type="VEuPathDB" id="FungiDB:AeMF1_010468"/>
<protein>
    <recommendedName>
        <fullName evidence="3">START domain-containing protein</fullName>
    </recommendedName>
</protein>
<evidence type="ECO:0008006" key="3">
    <source>
        <dbReference type="Google" id="ProtNLM"/>
    </source>
</evidence>
<name>A0A6G0XGK2_9STRA</name>
<comment type="caution">
    <text evidence="1">The sequence shown here is derived from an EMBL/GenBank/DDBJ whole genome shotgun (WGS) entry which is preliminary data.</text>
</comment>
<sequence length="384" mass="45184">MAEADRLRKREYIRRFMQQYRGKQRKAKDILRSQIESLEAHVAMMMEQTKQQKGEESTALLLPWKEVATAVNELRQESVTERRRLTKQIREYKQVIEEMKTWVAASSSFVSQPNSCRDTWRNFSLLAHPTSRRLGKQWIIQHMYHNLDQVFQHYGLPAANTAPPLLDQVLHYKSMEIHFTDEGRHSFVQKLHKCWNAPLDVVVALFRGQTGSMFTMDAFHPIDSQTLVENYENTTLHQYGSEILLCGEFRDDDRVVLVIQQIQEDESVPHTSIDRRRRRMVWIELRQISPEMTQERYLCVVSHESEADENYALALEEQGRQWGVDISGVDPDQRENILLRAYRQYNIRLAPVRQEWYSGLVKYGREKVAATVEIKEEQQGVDCD</sequence>
<accession>A0A6G0XGK2</accession>
<gene>
    <name evidence="1" type="ORF">Ae201684_005120</name>
</gene>
<dbReference type="Proteomes" id="UP000481153">
    <property type="component" value="Unassembled WGS sequence"/>
</dbReference>
<evidence type="ECO:0000313" key="1">
    <source>
        <dbReference type="EMBL" id="KAF0739195.1"/>
    </source>
</evidence>
<dbReference type="AlphaFoldDB" id="A0A6G0XGK2"/>
<proteinExistence type="predicted"/>
<evidence type="ECO:0000313" key="2">
    <source>
        <dbReference type="Proteomes" id="UP000481153"/>
    </source>
</evidence>
<dbReference type="EMBL" id="VJMJ01000066">
    <property type="protein sequence ID" value="KAF0739195.1"/>
    <property type="molecule type" value="Genomic_DNA"/>
</dbReference>
<organism evidence="1 2">
    <name type="scientific">Aphanomyces euteiches</name>
    <dbReference type="NCBI Taxonomy" id="100861"/>
    <lineage>
        <taxon>Eukaryota</taxon>
        <taxon>Sar</taxon>
        <taxon>Stramenopiles</taxon>
        <taxon>Oomycota</taxon>
        <taxon>Saprolegniomycetes</taxon>
        <taxon>Saprolegniales</taxon>
        <taxon>Verrucalvaceae</taxon>
        <taxon>Aphanomyces</taxon>
    </lineage>
</organism>
<keyword evidence="2" id="KW-1185">Reference proteome</keyword>